<protein>
    <submittedName>
        <fullName evidence="2">Uncharacterized protein</fullName>
    </submittedName>
</protein>
<name>A0A9P5N6Q3_GYMJU</name>
<evidence type="ECO:0000313" key="3">
    <source>
        <dbReference type="Proteomes" id="UP000724874"/>
    </source>
</evidence>
<gene>
    <name evidence="2" type="ORF">CPB84DRAFT_1804769</name>
</gene>
<dbReference type="EMBL" id="JADNYJ010000460">
    <property type="protein sequence ID" value="KAF8869339.1"/>
    <property type="molecule type" value="Genomic_DNA"/>
</dbReference>
<evidence type="ECO:0000313" key="2">
    <source>
        <dbReference type="EMBL" id="KAF8869339.1"/>
    </source>
</evidence>
<evidence type="ECO:0000256" key="1">
    <source>
        <dbReference type="SAM" id="Phobius"/>
    </source>
</evidence>
<sequence>MRLERARVLVLPLSVQGFRARARCWWLSAGVDHSYTTCLWLCRQLAVPLLVLGAGTVLGLLDIVLVGAYAGIVLIALIVAKAHVPVNISVNGTGDGDSDTGCDNITAVYYSPQNSEVR</sequence>
<accession>A0A9P5N6Q3</accession>
<dbReference type="AlphaFoldDB" id="A0A9P5N6Q3"/>
<keyword evidence="3" id="KW-1185">Reference proteome</keyword>
<proteinExistence type="predicted"/>
<dbReference type="Proteomes" id="UP000724874">
    <property type="component" value="Unassembled WGS sequence"/>
</dbReference>
<keyword evidence="1" id="KW-0472">Membrane</keyword>
<comment type="caution">
    <text evidence="2">The sequence shown here is derived from an EMBL/GenBank/DDBJ whole genome shotgun (WGS) entry which is preliminary data.</text>
</comment>
<reference evidence="2" key="1">
    <citation type="submission" date="2020-11" db="EMBL/GenBank/DDBJ databases">
        <authorList>
            <consortium name="DOE Joint Genome Institute"/>
            <person name="Ahrendt S."/>
            <person name="Riley R."/>
            <person name="Andreopoulos W."/>
            <person name="LaButti K."/>
            <person name="Pangilinan J."/>
            <person name="Ruiz-duenas F.J."/>
            <person name="Barrasa J.M."/>
            <person name="Sanchez-Garcia M."/>
            <person name="Camarero S."/>
            <person name="Miyauchi S."/>
            <person name="Serrano A."/>
            <person name="Linde D."/>
            <person name="Babiker R."/>
            <person name="Drula E."/>
            <person name="Ayuso-Fernandez I."/>
            <person name="Pacheco R."/>
            <person name="Padilla G."/>
            <person name="Ferreira P."/>
            <person name="Barriuso J."/>
            <person name="Kellner H."/>
            <person name="Castanera R."/>
            <person name="Alfaro M."/>
            <person name="Ramirez L."/>
            <person name="Pisabarro A.G."/>
            <person name="Kuo A."/>
            <person name="Tritt A."/>
            <person name="Lipzen A."/>
            <person name="He G."/>
            <person name="Yan M."/>
            <person name="Ng V."/>
            <person name="Cullen D."/>
            <person name="Martin F."/>
            <person name="Rosso M.-N."/>
            <person name="Henrissat B."/>
            <person name="Hibbett D."/>
            <person name="Martinez A.T."/>
            <person name="Grigoriev I.V."/>
        </authorList>
    </citation>
    <scope>NUCLEOTIDE SEQUENCE</scope>
    <source>
        <strain evidence="2">AH 44721</strain>
    </source>
</reference>
<keyword evidence="1" id="KW-0812">Transmembrane</keyword>
<organism evidence="2 3">
    <name type="scientific">Gymnopilus junonius</name>
    <name type="common">Spectacular rustgill mushroom</name>
    <name type="synonym">Gymnopilus spectabilis subsp. junonius</name>
    <dbReference type="NCBI Taxonomy" id="109634"/>
    <lineage>
        <taxon>Eukaryota</taxon>
        <taxon>Fungi</taxon>
        <taxon>Dikarya</taxon>
        <taxon>Basidiomycota</taxon>
        <taxon>Agaricomycotina</taxon>
        <taxon>Agaricomycetes</taxon>
        <taxon>Agaricomycetidae</taxon>
        <taxon>Agaricales</taxon>
        <taxon>Agaricineae</taxon>
        <taxon>Hymenogastraceae</taxon>
        <taxon>Gymnopilus</taxon>
    </lineage>
</organism>
<keyword evidence="1" id="KW-1133">Transmembrane helix</keyword>
<feature type="transmembrane region" description="Helical" evidence="1">
    <location>
        <begin position="46"/>
        <end position="79"/>
    </location>
</feature>